<evidence type="ECO:0000313" key="3">
    <source>
        <dbReference type="EMBL" id="KAH6686737.1"/>
    </source>
</evidence>
<dbReference type="AlphaFoldDB" id="A0A9P9AA18"/>
<dbReference type="CDD" id="cd02440">
    <property type="entry name" value="AdoMet_MTases"/>
    <property type="match status" value="1"/>
</dbReference>
<feature type="compositionally biased region" description="Pro residues" evidence="2">
    <location>
        <begin position="13"/>
        <end position="28"/>
    </location>
</feature>
<accession>A0A9P9AA18</accession>
<organism evidence="3 4">
    <name type="scientific">Plectosphaerella plurivora</name>
    <dbReference type="NCBI Taxonomy" id="936078"/>
    <lineage>
        <taxon>Eukaryota</taxon>
        <taxon>Fungi</taxon>
        <taxon>Dikarya</taxon>
        <taxon>Ascomycota</taxon>
        <taxon>Pezizomycotina</taxon>
        <taxon>Sordariomycetes</taxon>
        <taxon>Hypocreomycetidae</taxon>
        <taxon>Glomerellales</taxon>
        <taxon>Plectosphaerellaceae</taxon>
        <taxon>Plectosphaerella</taxon>
    </lineage>
</organism>
<gene>
    <name evidence="3" type="ORF">F5X68DRAFT_207817</name>
</gene>
<comment type="caution">
    <text evidence="3">The sequence shown here is derived from an EMBL/GenBank/DDBJ whole genome shotgun (WGS) entry which is preliminary data.</text>
</comment>
<dbReference type="Pfam" id="PF13489">
    <property type="entry name" value="Methyltransf_23"/>
    <property type="match status" value="1"/>
</dbReference>
<feature type="region of interest" description="Disordered" evidence="2">
    <location>
        <begin position="1"/>
        <end position="42"/>
    </location>
</feature>
<sequence>MAQEQTATTQEPVPAPAEAPAQSPPAEEPAPASTADAQITTQAPLQVDDDLEHDSTYAASEAGSTFLSSLNSSILNYKYENGRRYHAFREGAYLVPNDDDEQDRMDLGHHLYRLLLRGELHLAPIGDSPQRVLDLGTGTGIWAMEFADQFQSAEVLGTDLSPIQPKWTPPNCTFEVDDFEQDWVYRKQFDYIHARELGGCIADDEQLFRRAYEHLAPGGYFEMQAVYPRFLSDDGTAKLAKDAQFWMTNICEGAGKFGKPLDAAPTWLEKFKAAGFQDVHQEIRKLPIGGWPKDPHLKELGKYQIVQEQQVIDSYTPALFSRVLGWDETEIQILIAKVKNDLKNPAIHLYLPVYFVWGRKPLEA</sequence>
<dbReference type="Proteomes" id="UP000770015">
    <property type="component" value="Unassembled WGS sequence"/>
</dbReference>
<reference evidence="3" key="1">
    <citation type="journal article" date="2021" name="Nat. Commun.">
        <title>Genetic determinants of endophytism in the Arabidopsis root mycobiome.</title>
        <authorList>
            <person name="Mesny F."/>
            <person name="Miyauchi S."/>
            <person name="Thiergart T."/>
            <person name="Pickel B."/>
            <person name="Atanasova L."/>
            <person name="Karlsson M."/>
            <person name="Huettel B."/>
            <person name="Barry K.W."/>
            <person name="Haridas S."/>
            <person name="Chen C."/>
            <person name="Bauer D."/>
            <person name="Andreopoulos W."/>
            <person name="Pangilinan J."/>
            <person name="LaButti K."/>
            <person name="Riley R."/>
            <person name="Lipzen A."/>
            <person name="Clum A."/>
            <person name="Drula E."/>
            <person name="Henrissat B."/>
            <person name="Kohler A."/>
            <person name="Grigoriev I.V."/>
            <person name="Martin F.M."/>
            <person name="Hacquard S."/>
        </authorList>
    </citation>
    <scope>NUCLEOTIDE SEQUENCE</scope>
    <source>
        <strain evidence="3">MPI-SDFR-AT-0117</strain>
    </source>
</reference>
<dbReference type="PANTHER" id="PTHR43591:SF24">
    <property type="entry name" value="2-METHOXY-6-POLYPRENYL-1,4-BENZOQUINOL METHYLASE, MITOCHONDRIAL"/>
    <property type="match status" value="1"/>
</dbReference>
<feature type="compositionally biased region" description="Low complexity" evidence="2">
    <location>
        <begin position="1"/>
        <end position="12"/>
    </location>
</feature>
<dbReference type="GO" id="GO:0032259">
    <property type="term" value="P:methylation"/>
    <property type="evidence" value="ECO:0007669"/>
    <property type="project" value="UniProtKB-KW"/>
</dbReference>
<proteinExistence type="inferred from homology"/>
<name>A0A9P9AA18_9PEZI</name>
<evidence type="ECO:0000256" key="2">
    <source>
        <dbReference type="SAM" id="MobiDB-lite"/>
    </source>
</evidence>
<dbReference type="PANTHER" id="PTHR43591">
    <property type="entry name" value="METHYLTRANSFERASE"/>
    <property type="match status" value="1"/>
</dbReference>
<protein>
    <submittedName>
        <fullName evidence="3">S-adenosyl-L-methionine-dependent methyltransferase</fullName>
    </submittedName>
</protein>
<dbReference type="GO" id="GO:0008168">
    <property type="term" value="F:methyltransferase activity"/>
    <property type="evidence" value="ECO:0007669"/>
    <property type="project" value="UniProtKB-KW"/>
</dbReference>
<evidence type="ECO:0000256" key="1">
    <source>
        <dbReference type="ARBA" id="ARBA00038158"/>
    </source>
</evidence>
<dbReference type="Gene3D" id="3.40.50.150">
    <property type="entry name" value="Vaccinia Virus protein VP39"/>
    <property type="match status" value="1"/>
</dbReference>
<keyword evidence="3" id="KW-0808">Transferase</keyword>
<dbReference type="InterPro" id="IPR029063">
    <property type="entry name" value="SAM-dependent_MTases_sf"/>
</dbReference>
<keyword evidence="4" id="KW-1185">Reference proteome</keyword>
<comment type="similarity">
    <text evidence="1">Belongs to the methyltransferase superfamily. LaeA methyltransferase family.</text>
</comment>
<evidence type="ECO:0000313" key="4">
    <source>
        <dbReference type="Proteomes" id="UP000770015"/>
    </source>
</evidence>
<keyword evidence="3" id="KW-0489">Methyltransferase</keyword>
<dbReference type="OrthoDB" id="2013972at2759"/>
<dbReference type="EMBL" id="JAGSXJ010000012">
    <property type="protein sequence ID" value="KAH6686737.1"/>
    <property type="molecule type" value="Genomic_DNA"/>
</dbReference>
<dbReference type="SUPFAM" id="SSF53335">
    <property type="entry name" value="S-adenosyl-L-methionine-dependent methyltransferases"/>
    <property type="match status" value="1"/>
</dbReference>